<organism evidence="1">
    <name type="scientific">Noccaea caerulescens</name>
    <name type="common">Alpine penny-cress</name>
    <name type="synonym">Thlaspi caerulescens</name>
    <dbReference type="NCBI Taxonomy" id="107243"/>
    <lineage>
        <taxon>Eukaryota</taxon>
        <taxon>Viridiplantae</taxon>
        <taxon>Streptophyta</taxon>
        <taxon>Embryophyta</taxon>
        <taxon>Tracheophyta</taxon>
        <taxon>Spermatophyta</taxon>
        <taxon>Magnoliopsida</taxon>
        <taxon>eudicotyledons</taxon>
        <taxon>Gunneridae</taxon>
        <taxon>Pentapetalae</taxon>
        <taxon>rosids</taxon>
        <taxon>malvids</taxon>
        <taxon>Brassicales</taxon>
        <taxon>Brassicaceae</taxon>
        <taxon>Coluteocarpeae</taxon>
        <taxon>Noccaea</taxon>
    </lineage>
</organism>
<sequence>MVMLDDEIDTVAPTSIASDDDVNMFETLCVHLEKLCLCVTTIESAQEAEVPDCGADVAKVGTSVSEARGKEIASYEWAPDEVSSYESDSDDGDWNNFALMGGDKKGVATEDPVRVYTEGGECSHKWPCTLTLPDSGEDAEMYEEEFVLKPRPCVLYNCAEEALTSVLENVDGGLRDAPPVLDENIDGGIHGALHDLDYEGQYSLGEFTEAKSSSN</sequence>
<proteinExistence type="predicted"/>
<dbReference type="AlphaFoldDB" id="A0A1J3J9A1"/>
<reference evidence="1" key="1">
    <citation type="submission" date="2016-07" db="EMBL/GenBank/DDBJ databases">
        <title>De novo transcriptome assembly of four accessions of the metal hyperaccumulator plant Noccaea caerulescens.</title>
        <authorList>
            <person name="Blande D."/>
            <person name="Halimaa P."/>
            <person name="Tervahauta A.I."/>
            <person name="Aarts M.G."/>
            <person name="Karenlampi S.O."/>
        </authorList>
    </citation>
    <scope>NUCLEOTIDE SEQUENCE</scope>
</reference>
<dbReference type="EMBL" id="GEVM01016896">
    <property type="protein sequence ID" value="JAU89042.1"/>
    <property type="molecule type" value="Transcribed_RNA"/>
</dbReference>
<name>A0A1J3J9A1_NOCCA</name>
<evidence type="ECO:0000313" key="1">
    <source>
        <dbReference type="EMBL" id="JAU89042.1"/>
    </source>
</evidence>
<accession>A0A1J3J9A1</accession>
<protein>
    <submittedName>
        <fullName evidence="1">Uncharacterized protein</fullName>
    </submittedName>
</protein>
<gene>
    <name evidence="1" type="ORF">MP_TR7764_c0_g1_i1_g.22049</name>
</gene>